<organism evidence="2 3">
    <name type="scientific">Pseudonocardia bannensis</name>
    <dbReference type="NCBI Taxonomy" id="630973"/>
    <lineage>
        <taxon>Bacteria</taxon>
        <taxon>Bacillati</taxon>
        <taxon>Actinomycetota</taxon>
        <taxon>Actinomycetes</taxon>
        <taxon>Pseudonocardiales</taxon>
        <taxon>Pseudonocardiaceae</taxon>
        <taxon>Pseudonocardia</taxon>
    </lineage>
</organism>
<sequence>MTAPDHQPVLDIDFDIAVDDHACAMYSGPTERNAILRPFLDTGLGAGHKCLIGLQEPDAPSVIRTLGMHADIDRCLATQQLAVLGANDPQFSPDDFSIPTMLAFWDHAVTNANTDGYTAAHLSAEAAWWIPQLPGIQALIAYESELNDLTTRLSAAILCLYDLNDCTGSLVIDLVKTHPRLMINQVVFENPWYLRPEDFRTSPQTQGQTHGR</sequence>
<keyword evidence="3" id="KW-1185">Reference proteome</keyword>
<dbReference type="AlphaFoldDB" id="A0A848DT92"/>
<evidence type="ECO:0000313" key="3">
    <source>
        <dbReference type="Proteomes" id="UP000586918"/>
    </source>
</evidence>
<protein>
    <recommendedName>
        <fullName evidence="1">MEDS domain-containing protein</fullName>
    </recommendedName>
</protein>
<dbReference type="InterPro" id="IPR025847">
    <property type="entry name" value="MEDS_domain"/>
</dbReference>
<dbReference type="Pfam" id="PF14417">
    <property type="entry name" value="MEDS"/>
    <property type="match status" value="1"/>
</dbReference>
<dbReference type="RefSeq" id="WP_169416233.1">
    <property type="nucleotide sequence ID" value="NZ_JAAXKZ010000219.1"/>
</dbReference>
<gene>
    <name evidence="2" type="ORF">HF519_29455</name>
</gene>
<feature type="domain" description="MEDS" evidence="1">
    <location>
        <begin position="20"/>
        <end position="179"/>
    </location>
</feature>
<dbReference type="EMBL" id="JAAXKZ010000219">
    <property type="protein sequence ID" value="NMH95591.1"/>
    <property type="molecule type" value="Genomic_DNA"/>
</dbReference>
<reference evidence="2 3" key="1">
    <citation type="submission" date="2020-04" db="EMBL/GenBank/DDBJ databases">
        <authorList>
            <person name="Klaysubun C."/>
            <person name="Duangmal K."/>
            <person name="Lipun K."/>
        </authorList>
    </citation>
    <scope>NUCLEOTIDE SEQUENCE [LARGE SCALE GENOMIC DNA]</scope>
    <source>
        <strain evidence="2 3">DSM 45300</strain>
    </source>
</reference>
<name>A0A848DT92_9PSEU</name>
<proteinExistence type="predicted"/>
<evidence type="ECO:0000259" key="1">
    <source>
        <dbReference type="Pfam" id="PF14417"/>
    </source>
</evidence>
<accession>A0A848DT92</accession>
<evidence type="ECO:0000313" key="2">
    <source>
        <dbReference type="EMBL" id="NMH95591.1"/>
    </source>
</evidence>
<dbReference type="Proteomes" id="UP000586918">
    <property type="component" value="Unassembled WGS sequence"/>
</dbReference>
<comment type="caution">
    <text evidence="2">The sequence shown here is derived from an EMBL/GenBank/DDBJ whole genome shotgun (WGS) entry which is preliminary data.</text>
</comment>